<dbReference type="EMBL" id="JAQQWE010000008">
    <property type="protein sequence ID" value="KAK7942905.1"/>
    <property type="molecule type" value="Genomic_DNA"/>
</dbReference>
<proteinExistence type="predicted"/>
<evidence type="ECO:0000313" key="2">
    <source>
        <dbReference type="Proteomes" id="UP001391051"/>
    </source>
</evidence>
<dbReference type="Proteomes" id="UP001391051">
    <property type="component" value="Unassembled WGS sequence"/>
</dbReference>
<reference evidence="1 2" key="1">
    <citation type="submission" date="2023-01" db="EMBL/GenBank/DDBJ databases">
        <title>Analysis of 21 Apiospora genomes using comparative genomics revels a genus with tremendous synthesis potential of carbohydrate active enzymes and secondary metabolites.</title>
        <authorList>
            <person name="Sorensen T."/>
        </authorList>
    </citation>
    <scope>NUCLEOTIDE SEQUENCE [LARGE SCALE GENOMIC DNA]</scope>
    <source>
        <strain evidence="1 2">CBS 24483</strain>
    </source>
</reference>
<accession>A0ABR1PZ28</accession>
<evidence type="ECO:0008006" key="3">
    <source>
        <dbReference type="Google" id="ProtNLM"/>
    </source>
</evidence>
<protein>
    <recommendedName>
        <fullName evidence="3">Protein kinase domain-containing protein</fullName>
    </recommendedName>
</protein>
<dbReference type="InterPro" id="IPR011009">
    <property type="entry name" value="Kinase-like_dom_sf"/>
</dbReference>
<keyword evidence="2" id="KW-1185">Reference proteome</keyword>
<dbReference type="Gene3D" id="1.10.510.10">
    <property type="entry name" value="Transferase(Phosphotransferase) domain 1"/>
    <property type="match status" value="1"/>
</dbReference>
<gene>
    <name evidence="1" type="ORF">PG986_012018</name>
</gene>
<comment type="caution">
    <text evidence="1">The sequence shown here is derived from an EMBL/GenBank/DDBJ whole genome shotgun (WGS) entry which is preliminary data.</text>
</comment>
<dbReference type="SUPFAM" id="SSF56112">
    <property type="entry name" value="Protein kinase-like (PK-like)"/>
    <property type="match status" value="1"/>
</dbReference>
<sequence length="280" mass="31730">MANPTVTLLSVSPISLARWLRVLVDNQHVVYVEVADGVFPQDWQKTGTPYGPDITLPPFPPDWIGKTNHLVIDNIDQPVWVWRDPLPVTADLDAYHGRYFDYASIEKLQRVFEPPRKRLEDRLWKVRVQILGAPVMAFMKICDFPRVIGDGGDYDSAKFAAEKMQQEILMHQQAVAGAPTVVPAFLGLVTEPGRGSSVTLDRVAMDRPLNIMLQQALERLHNEARVVHNDMNKGNVLVKTDRSGVFLIDFEHSSDLRIQGVDYSISVWIDNMIWSRYRGG</sequence>
<organism evidence="1 2">
    <name type="scientific">Apiospora aurea</name>
    <dbReference type="NCBI Taxonomy" id="335848"/>
    <lineage>
        <taxon>Eukaryota</taxon>
        <taxon>Fungi</taxon>
        <taxon>Dikarya</taxon>
        <taxon>Ascomycota</taxon>
        <taxon>Pezizomycotina</taxon>
        <taxon>Sordariomycetes</taxon>
        <taxon>Xylariomycetidae</taxon>
        <taxon>Amphisphaeriales</taxon>
        <taxon>Apiosporaceae</taxon>
        <taxon>Apiospora</taxon>
    </lineage>
</organism>
<dbReference type="GeneID" id="92081302"/>
<dbReference type="RefSeq" id="XP_066694936.1">
    <property type="nucleotide sequence ID" value="XM_066848240.1"/>
</dbReference>
<name>A0ABR1PZ28_9PEZI</name>
<evidence type="ECO:0000313" key="1">
    <source>
        <dbReference type="EMBL" id="KAK7942905.1"/>
    </source>
</evidence>